<proteinExistence type="predicted"/>
<dbReference type="EMBL" id="BJWL01000265">
    <property type="protein sequence ID" value="GFS36786.1"/>
    <property type="molecule type" value="Genomic_DNA"/>
</dbReference>
<keyword evidence="2" id="KW-1185">Reference proteome</keyword>
<organism evidence="1 2">
    <name type="scientific">Actinidia rufa</name>
    <dbReference type="NCBI Taxonomy" id="165716"/>
    <lineage>
        <taxon>Eukaryota</taxon>
        <taxon>Viridiplantae</taxon>
        <taxon>Streptophyta</taxon>
        <taxon>Embryophyta</taxon>
        <taxon>Tracheophyta</taxon>
        <taxon>Spermatophyta</taxon>
        <taxon>Magnoliopsida</taxon>
        <taxon>eudicotyledons</taxon>
        <taxon>Gunneridae</taxon>
        <taxon>Pentapetalae</taxon>
        <taxon>asterids</taxon>
        <taxon>Ericales</taxon>
        <taxon>Actinidiaceae</taxon>
        <taxon>Actinidia</taxon>
    </lineage>
</organism>
<comment type="caution">
    <text evidence="1">The sequence shown here is derived from an EMBL/GenBank/DDBJ whole genome shotgun (WGS) entry which is preliminary data.</text>
</comment>
<accession>A0A7J0DJX0</accession>
<evidence type="ECO:0000313" key="1">
    <source>
        <dbReference type="EMBL" id="GFS36786.1"/>
    </source>
</evidence>
<evidence type="ECO:0000313" key="2">
    <source>
        <dbReference type="Proteomes" id="UP000585474"/>
    </source>
</evidence>
<sequence>MVSKFGPLGPFAAKVDSRQRKVMVRIPWKLIGRLCRVKLGVYYQLIHLCPQKFYNVELLSYQVLGNKLSVVILPVSDIVDLNLVRVVAALKPELNAWLDALAILLLNKLYLGACPYALTAVSVSRRLTQLCPYGLAAVSPRSGSSVVIALSLLSSDSSELMMALARMAIVFDSDCSELRCEGPRSLLCRDNLVEISALVGPMLECPCLAPAQGTTKLAK</sequence>
<gene>
    <name evidence="1" type="ORF">Acr_00g0048040</name>
</gene>
<name>A0A7J0DJX0_9ERIC</name>
<protein>
    <submittedName>
        <fullName evidence="1">Uncharacterized protein</fullName>
    </submittedName>
</protein>
<reference evidence="2" key="1">
    <citation type="submission" date="2019-07" db="EMBL/GenBank/DDBJ databases">
        <title>De Novo Assembly of kiwifruit Actinidia rufa.</title>
        <authorList>
            <person name="Sugita-Konishi S."/>
            <person name="Sato K."/>
            <person name="Mori E."/>
            <person name="Abe Y."/>
            <person name="Kisaki G."/>
            <person name="Hamano K."/>
            <person name="Suezawa K."/>
            <person name="Otani M."/>
            <person name="Fukuda T."/>
            <person name="Manabe T."/>
            <person name="Gomi K."/>
            <person name="Tabuchi M."/>
            <person name="Akimitsu K."/>
            <person name="Kataoka I."/>
        </authorList>
    </citation>
    <scope>NUCLEOTIDE SEQUENCE [LARGE SCALE GENOMIC DNA]</scope>
    <source>
        <strain evidence="2">cv. Fuchu</strain>
    </source>
</reference>
<dbReference type="AlphaFoldDB" id="A0A7J0DJX0"/>
<dbReference type="Proteomes" id="UP000585474">
    <property type="component" value="Unassembled WGS sequence"/>
</dbReference>